<dbReference type="RefSeq" id="WP_130451626.1">
    <property type="nucleotide sequence ID" value="NZ_SHLA01000001.1"/>
</dbReference>
<reference evidence="3 4" key="1">
    <citation type="submission" date="2019-02" db="EMBL/GenBank/DDBJ databases">
        <title>Sequencing the genomes of 1000 actinobacteria strains.</title>
        <authorList>
            <person name="Klenk H.-P."/>
        </authorList>
    </citation>
    <scope>NUCLEOTIDE SEQUENCE [LARGE SCALE GENOMIC DNA]</scope>
    <source>
        <strain evidence="3 4">DSM 17364</strain>
    </source>
</reference>
<dbReference type="Proteomes" id="UP000292685">
    <property type="component" value="Unassembled WGS sequence"/>
</dbReference>
<comment type="caution">
    <text evidence="3">The sequence shown here is derived from an EMBL/GenBank/DDBJ whole genome shotgun (WGS) entry which is preliminary data.</text>
</comment>
<protein>
    <recommendedName>
        <fullName evidence="5">META domain-containing protein</fullName>
    </recommendedName>
</protein>
<feature type="region of interest" description="Disordered" evidence="1">
    <location>
        <begin position="31"/>
        <end position="50"/>
    </location>
</feature>
<keyword evidence="4" id="KW-1185">Reference proteome</keyword>
<dbReference type="OrthoDB" id="5188731at2"/>
<organism evidence="3 4">
    <name type="scientific">Zhihengliuella halotolerans</name>
    <dbReference type="NCBI Taxonomy" id="370736"/>
    <lineage>
        <taxon>Bacteria</taxon>
        <taxon>Bacillati</taxon>
        <taxon>Actinomycetota</taxon>
        <taxon>Actinomycetes</taxon>
        <taxon>Micrococcales</taxon>
        <taxon>Micrococcaceae</taxon>
        <taxon>Zhihengliuella</taxon>
    </lineage>
</organism>
<evidence type="ECO:0008006" key="5">
    <source>
        <dbReference type="Google" id="ProtNLM"/>
    </source>
</evidence>
<name>A0A4Q8AFY0_9MICC</name>
<feature type="chain" id="PRO_5038568945" description="META domain-containing protein" evidence="2">
    <location>
        <begin position="25"/>
        <end position="139"/>
    </location>
</feature>
<feature type="signal peptide" evidence="2">
    <location>
        <begin position="1"/>
        <end position="24"/>
    </location>
</feature>
<evidence type="ECO:0000313" key="4">
    <source>
        <dbReference type="Proteomes" id="UP000292685"/>
    </source>
</evidence>
<proteinExistence type="predicted"/>
<dbReference type="AlphaFoldDB" id="A0A4Q8AFY0"/>
<sequence length="139" mass="14753">MGSYARTATAAAVLVLAASLSACAGPASVADSEYAGVPPEVRDHWDTSRPQAEPVVFVDEDGSAHLVTRGSSSCPLIPTEFDSDDDEWEFALGQDQTQPCTDDLAPMTYVFDDAPEPTPEIATVRDVRGERVQVDVVGP</sequence>
<evidence type="ECO:0000313" key="3">
    <source>
        <dbReference type="EMBL" id="RZU63188.1"/>
    </source>
</evidence>
<gene>
    <name evidence="3" type="ORF">EV380_2800</name>
</gene>
<accession>A0A4Q8AFY0</accession>
<evidence type="ECO:0000256" key="1">
    <source>
        <dbReference type="SAM" id="MobiDB-lite"/>
    </source>
</evidence>
<keyword evidence="2" id="KW-0732">Signal</keyword>
<dbReference type="EMBL" id="SHLA01000001">
    <property type="protein sequence ID" value="RZU63188.1"/>
    <property type="molecule type" value="Genomic_DNA"/>
</dbReference>
<evidence type="ECO:0000256" key="2">
    <source>
        <dbReference type="SAM" id="SignalP"/>
    </source>
</evidence>
<dbReference type="PROSITE" id="PS51257">
    <property type="entry name" value="PROKAR_LIPOPROTEIN"/>
    <property type="match status" value="1"/>
</dbReference>